<dbReference type="Gene3D" id="3.90.1570.10">
    <property type="entry name" value="tt1808, chain A"/>
    <property type="match status" value="1"/>
</dbReference>
<dbReference type="PANTHER" id="PTHR34107">
    <property type="entry name" value="SLL0198 PROTEIN-RELATED"/>
    <property type="match status" value="1"/>
</dbReference>
<dbReference type="PANTHER" id="PTHR34107:SF2">
    <property type="entry name" value="SLL0888 PROTEIN"/>
    <property type="match status" value="1"/>
</dbReference>
<evidence type="ECO:0000259" key="1">
    <source>
        <dbReference type="Pfam" id="PF05685"/>
    </source>
</evidence>
<dbReference type="AlphaFoldDB" id="A0A2R5FL64"/>
<dbReference type="EMBL" id="BDUD01000001">
    <property type="protein sequence ID" value="GBG18759.1"/>
    <property type="molecule type" value="Genomic_DNA"/>
</dbReference>
<name>A0A2R5FL64_NOSCO</name>
<accession>A0A2R5FL64</accession>
<dbReference type="SUPFAM" id="SSF52980">
    <property type="entry name" value="Restriction endonuclease-like"/>
    <property type="match status" value="1"/>
</dbReference>
<dbReference type="Pfam" id="PF05685">
    <property type="entry name" value="Uma2"/>
    <property type="match status" value="1"/>
</dbReference>
<evidence type="ECO:0000313" key="2">
    <source>
        <dbReference type="EMBL" id="GBG18759.1"/>
    </source>
</evidence>
<keyword evidence="3" id="KW-1185">Reference proteome</keyword>
<reference evidence="2 3" key="1">
    <citation type="submission" date="2017-06" db="EMBL/GenBank/DDBJ databases">
        <title>Genome sequencing of cyanobaciteial culture collection at National Institute for Environmental Studies (NIES).</title>
        <authorList>
            <person name="Hirose Y."/>
            <person name="Shimura Y."/>
            <person name="Fujisawa T."/>
            <person name="Nakamura Y."/>
            <person name="Kawachi M."/>
        </authorList>
    </citation>
    <scope>NUCLEOTIDE SEQUENCE [LARGE SCALE GENOMIC DNA]</scope>
    <source>
        <strain evidence="2 3">NIES-4072</strain>
    </source>
</reference>
<dbReference type="InterPro" id="IPR008538">
    <property type="entry name" value="Uma2"/>
</dbReference>
<gene>
    <name evidence="2" type="ORF">NIES4072_24240</name>
</gene>
<proteinExistence type="predicted"/>
<dbReference type="RefSeq" id="WP_109008706.1">
    <property type="nucleotide sequence ID" value="NZ_BDUD01000001.1"/>
</dbReference>
<comment type="caution">
    <text evidence="2">The sequence shown here is derived from an EMBL/GenBank/DDBJ whole genome shotgun (WGS) entry which is preliminary data.</text>
</comment>
<protein>
    <recommendedName>
        <fullName evidence="1">Putative restriction endonuclease domain-containing protein</fullName>
    </recommendedName>
</protein>
<sequence>MSATKPVEPLYTFKEYLTYDDGTDKRYELEDGVLLEMPPASDLHEAIITFLLIRFYLEIQRLGLDWQVRPSGTGVRTSVKKSRLPDLIVMTEEQRQSIQGKSAVLELPPLLTIEVVSAESVKRDYQRKPLEYAAFSIPEYWIVDPLEAKVTVCLLDEGRYNQTVFTGNQQIFSPTFPELKLTAQQVLTA</sequence>
<evidence type="ECO:0000313" key="3">
    <source>
        <dbReference type="Proteomes" id="UP000245124"/>
    </source>
</evidence>
<organism evidence="2 3">
    <name type="scientific">Nostoc commune NIES-4072</name>
    <dbReference type="NCBI Taxonomy" id="2005467"/>
    <lineage>
        <taxon>Bacteria</taxon>
        <taxon>Bacillati</taxon>
        <taxon>Cyanobacteriota</taxon>
        <taxon>Cyanophyceae</taxon>
        <taxon>Nostocales</taxon>
        <taxon>Nostocaceae</taxon>
        <taxon>Nostoc</taxon>
    </lineage>
</organism>
<dbReference type="CDD" id="cd06260">
    <property type="entry name" value="DUF820-like"/>
    <property type="match status" value="1"/>
</dbReference>
<dbReference type="Proteomes" id="UP000245124">
    <property type="component" value="Unassembled WGS sequence"/>
</dbReference>
<dbReference type="InterPro" id="IPR011335">
    <property type="entry name" value="Restrct_endonuc-II-like"/>
</dbReference>
<dbReference type="InterPro" id="IPR012296">
    <property type="entry name" value="Nuclease_put_TT1808"/>
</dbReference>
<feature type="domain" description="Putative restriction endonuclease" evidence="1">
    <location>
        <begin position="14"/>
        <end position="183"/>
    </location>
</feature>
<dbReference type="OrthoDB" id="428427at2"/>